<comment type="caution">
    <text evidence="2">The sequence shown here is derived from an EMBL/GenBank/DDBJ whole genome shotgun (WGS) entry which is preliminary data.</text>
</comment>
<feature type="transmembrane region" description="Helical" evidence="1">
    <location>
        <begin position="20"/>
        <end position="37"/>
    </location>
</feature>
<keyword evidence="1" id="KW-1133">Transmembrane helix</keyword>
<reference evidence="2 3" key="1">
    <citation type="submission" date="2015-02" db="EMBL/GenBank/DDBJ databases">
        <title>Single-cell genomics of uncultivated deep-branching MTB reveals a conserved set of magnetosome genes.</title>
        <authorList>
            <person name="Kolinko S."/>
            <person name="Richter M."/>
            <person name="Glockner F.O."/>
            <person name="Brachmann A."/>
            <person name="Schuler D."/>
        </authorList>
    </citation>
    <scope>NUCLEOTIDE SEQUENCE [LARGE SCALE GENOMIC DNA]</scope>
    <source>
        <strain evidence="2">TM-1</strain>
    </source>
</reference>
<name>A0A0F3GVS5_9BACT</name>
<keyword evidence="3" id="KW-1185">Reference proteome</keyword>
<sequence length="53" mass="6165">MDCNTSFYHLSFTSSTEHLVYHSLTMTSLYSSLRLFLINKNIYIITNCQNGIQ</sequence>
<proteinExistence type="predicted"/>
<evidence type="ECO:0000313" key="3">
    <source>
        <dbReference type="Proteomes" id="UP000033423"/>
    </source>
</evidence>
<evidence type="ECO:0000313" key="2">
    <source>
        <dbReference type="EMBL" id="KJU84758.1"/>
    </source>
</evidence>
<dbReference type="AlphaFoldDB" id="A0A0F3GVS5"/>
<keyword evidence="1" id="KW-0812">Transmembrane</keyword>
<accession>A0A0F3GVS5</accession>
<keyword evidence="1" id="KW-0472">Membrane</keyword>
<organism evidence="2 3">
    <name type="scientific">Candidatus Magnetobacterium bavaricum</name>
    <dbReference type="NCBI Taxonomy" id="29290"/>
    <lineage>
        <taxon>Bacteria</taxon>
        <taxon>Pseudomonadati</taxon>
        <taxon>Nitrospirota</taxon>
        <taxon>Thermodesulfovibrionia</taxon>
        <taxon>Thermodesulfovibrionales</taxon>
        <taxon>Candidatus Magnetobacteriaceae</taxon>
        <taxon>Candidatus Magnetobacterium</taxon>
    </lineage>
</organism>
<evidence type="ECO:0000256" key="1">
    <source>
        <dbReference type="SAM" id="Phobius"/>
    </source>
</evidence>
<dbReference type="Proteomes" id="UP000033423">
    <property type="component" value="Unassembled WGS sequence"/>
</dbReference>
<dbReference type="EMBL" id="LACI01001304">
    <property type="protein sequence ID" value="KJU84758.1"/>
    <property type="molecule type" value="Genomic_DNA"/>
</dbReference>
<protein>
    <submittedName>
        <fullName evidence="2">Uncharacterized protein</fullName>
    </submittedName>
</protein>
<gene>
    <name evidence="2" type="ORF">MBAV_003046</name>
</gene>